<accession>A0A7D6ZBJ3</accession>
<sequence length="74" mass="8425">MSADLLIRDVPDDVIAAIDAKAKRLGLSRTQYLRRTLAREAASDERRVTAADLVWFSDTFADLADEEVMRRAWE</sequence>
<dbReference type="InterPro" id="IPR013321">
    <property type="entry name" value="Arc_rbn_hlx_hlx"/>
</dbReference>
<dbReference type="RefSeq" id="WP_181582778.1">
    <property type="nucleotide sequence ID" value="NZ_CP059399.1"/>
</dbReference>
<protein>
    <submittedName>
        <fullName evidence="1">Ribbon-helix-helix protein, CopG family</fullName>
    </submittedName>
</protein>
<dbReference type="Gene3D" id="1.10.1220.10">
    <property type="entry name" value="Met repressor-like"/>
    <property type="match status" value="1"/>
</dbReference>
<dbReference type="GO" id="GO:0006355">
    <property type="term" value="P:regulation of DNA-templated transcription"/>
    <property type="evidence" value="ECO:0007669"/>
    <property type="project" value="InterPro"/>
</dbReference>
<dbReference type="EMBL" id="CP059399">
    <property type="protein sequence ID" value="QLY31588.1"/>
    <property type="molecule type" value="Genomic_DNA"/>
</dbReference>
<dbReference type="SUPFAM" id="SSF47598">
    <property type="entry name" value="Ribbon-helix-helix"/>
    <property type="match status" value="1"/>
</dbReference>
<keyword evidence="2" id="KW-1185">Reference proteome</keyword>
<evidence type="ECO:0000313" key="1">
    <source>
        <dbReference type="EMBL" id="QLY31588.1"/>
    </source>
</evidence>
<dbReference type="Proteomes" id="UP000515512">
    <property type="component" value="Chromosome"/>
</dbReference>
<reference evidence="1 2" key="1">
    <citation type="submission" date="2020-07" db="EMBL/GenBank/DDBJ databases">
        <authorList>
            <person name="Zhuang K."/>
            <person name="Ran Y."/>
        </authorList>
    </citation>
    <scope>NUCLEOTIDE SEQUENCE [LARGE SCALE GENOMIC DNA]</scope>
    <source>
        <strain evidence="1 2">WCH-YHL-001</strain>
    </source>
</reference>
<dbReference type="AlphaFoldDB" id="A0A7D6ZBJ3"/>
<gene>
    <name evidence="1" type="ORF">H0264_04420</name>
</gene>
<name>A0A7D6ZBJ3_9NOCA</name>
<evidence type="ECO:0000313" key="2">
    <source>
        <dbReference type="Proteomes" id="UP000515512"/>
    </source>
</evidence>
<organism evidence="1 2">
    <name type="scientific">Nocardia huaxiensis</name>
    <dbReference type="NCBI Taxonomy" id="2755382"/>
    <lineage>
        <taxon>Bacteria</taxon>
        <taxon>Bacillati</taxon>
        <taxon>Actinomycetota</taxon>
        <taxon>Actinomycetes</taxon>
        <taxon>Mycobacteriales</taxon>
        <taxon>Nocardiaceae</taxon>
        <taxon>Nocardia</taxon>
    </lineage>
</organism>
<dbReference type="KEGG" id="nhu:H0264_04420"/>
<proteinExistence type="predicted"/>
<dbReference type="InterPro" id="IPR010985">
    <property type="entry name" value="Ribbon_hlx_hlx"/>
</dbReference>